<feature type="transmembrane region" description="Helical" evidence="2">
    <location>
        <begin position="186"/>
        <end position="202"/>
    </location>
</feature>
<dbReference type="InterPro" id="IPR027272">
    <property type="entry name" value="Piezo"/>
</dbReference>
<evidence type="ECO:0000313" key="5">
    <source>
        <dbReference type="Proteomes" id="UP000005237"/>
    </source>
</evidence>
<evidence type="ECO:0000256" key="2">
    <source>
        <dbReference type="SAM" id="Phobius"/>
    </source>
</evidence>
<dbReference type="GO" id="GO:0005261">
    <property type="term" value="F:monoatomic cation channel activity"/>
    <property type="evidence" value="ECO:0007669"/>
    <property type="project" value="TreeGrafter"/>
</dbReference>
<feature type="domain" description="Piezo TM1-24" evidence="3">
    <location>
        <begin position="27"/>
        <end position="638"/>
    </location>
</feature>
<feature type="transmembrane region" description="Helical" evidence="2">
    <location>
        <begin position="614"/>
        <end position="631"/>
    </location>
</feature>
<sequence length="670" mass="76838">MTVPPWFKTCTVKFVLPVALLAAAIIRPCFLSTGYVFFAFLSAVLPPIRHNLPLPKLVGSFVSITFLFCLAVSLGIGSYQISEVVVHKNVTTYICDRWDTTLFRSIGLVRFQPTGTFESTRAFLPEIVSLSAALLTFIIVMLLSHRNERLDMVGDVVTVRSESEQRRRRKTAAIMWSAISNSLRRLTNFVIFLFTAFVGIVKPSVSNFVYFAFFLLISTWWATYNPLRHSVYNKIKKILIFYSAVHFLVLYMYQIPIVHQEWLPTRSFISRLFGLNVLMDSTCPEWWKFPFVAPDLSSGDVIMKWPLYANPVVVLIFYYLMVAQYKFTKNGSRQYIDDNDYGSSVHEELLSNASSSNEDEQQRERSASTERNGTEAPNSIPMRKVTSQVVDRKKLNNIFNAAGEQESAASKGMVAVMSFVIFHSYSIALAAMMTWALLYHSIFGLILLIVTCILWILRDTRKSSFTMSPLLLMYIEFLLCLQYMLSMDIHSEIGDPRWLQFIGIQWISIPVHALIILAVQTLLSLPVFLLLRLARREKYYESLSDFERQRRINSYGTFGASKTGAGGVAVAKFQDPKSRKFAEFVEYLSYKVSIYFIFLVSLVLLIVATYFKPTFYTILFFALWALNLMYLKVSNQSFNFFFLAIKGKIDMSQRKNGTNCTGFQYLRIVF</sequence>
<keyword evidence="5" id="KW-1185">Reference proteome</keyword>
<dbReference type="Pfam" id="PF24871">
    <property type="entry name" value="Piezo_TM1-24"/>
    <property type="match status" value="1"/>
</dbReference>
<protein>
    <recommendedName>
        <fullName evidence="3">Piezo TM1-24 domain-containing protein</fullName>
    </recommendedName>
</protein>
<dbReference type="EnsemblMetazoa" id="CJA07481b.1">
    <property type="protein sequence ID" value="CJA07481b.1"/>
    <property type="gene ID" value="WBGene00126685"/>
</dbReference>
<keyword evidence="2" id="KW-0812">Transmembrane</keyword>
<evidence type="ECO:0000256" key="1">
    <source>
        <dbReference type="SAM" id="MobiDB-lite"/>
    </source>
</evidence>
<dbReference type="GO" id="GO:0042391">
    <property type="term" value="P:regulation of membrane potential"/>
    <property type="evidence" value="ECO:0007669"/>
    <property type="project" value="TreeGrafter"/>
</dbReference>
<accession>A0A8R1DPN1</accession>
<evidence type="ECO:0000259" key="3">
    <source>
        <dbReference type="Pfam" id="PF24871"/>
    </source>
</evidence>
<feature type="region of interest" description="Disordered" evidence="1">
    <location>
        <begin position="352"/>
        <end position="379"/>
    </location>
</feature>
<dbReference type="InterPro" id="IPR056769">
    <property type="entry name" value="Piezo_TM1-24"/>
</dbReference>
<name>A0A8R1DPN1_CAEJA</name>
<dbReference type="GO" id="GO:0008381">
    <property type="term" value="F:mechanosensitive monoatomic ion channel activity"/>
    <property type="evidence" value="ECO:0007669"/>
    <property type="project" value="InterPro"/>
</dbReference>
<dbReference type="GO" id="GO:0071260">
    <property type="term" value="P:cellular response to mechanical stimulus"/>
    <property type="evidence" value="ECO:0007669"/>
    <property type="project" value="TreeGrafter"/>
</dbReference>
<organism evidence="4 5">
    <name type="scientific">Caenorhabditis japonica</name>
    <dbReference type="NCBI Taxonomy" id="281687"/>
    <lineage>
        <taxon>Eukaryota</taxon>
        <taxon>Metazoa</taxon>
        <taxon>Ecdysozoa</taxon>
        <taxon>Nematoda</taxon>
        <taxon>Chromadorea</taxon>
        <taxon>Rhabditida</taxon>
        <taxon>Rhabditina</taxon>
        <taxon>Rhabditomorpha</taxon>
        <taxon>Rhabditoidea</taxon>
        <taxon>Rhabditidae</taxon>
        <taxon>Peloderinae</taxon>
        <taxon>Caenorhabditis</taxon>
    </lineage>
</organism>
<feature type="transmembrane region" description="Helical" evidence="2">
    <location>
        <begin position="122"/>
        <end position="143"/>
    </location>
</feature>
<evidence type="ECO:0000313" key="4">
    <source>
        <dbReference type="EnsemblMetazoa" id="CJA07481b.1"/>
    </source>
</evidence>
<feature type="transmembrane region" description="Helical" evidence="2">
    <location>
        <begin position="469"/>
        <end position="486"/>
    </location>
</feature>
<dbReference type="GO" id="GO:0050982">
    <property type="term" value="P:detection of mechanical stimulus"/>
    <property type="evidence" value="ECO:0007669"/>
    <property type="project" value="TreeGrafter"/>
</dbReference>
<feature type="transmembrane region" description="Helical" evidence="2">
    <location>
        <begin position="208"/>
        <end position="227"/>
    </location>
</feature>
<keyword evidence="2" id="KW-1133">Transmembrane helix</keyword>
<keyword evidence="2" id="KW-0472">Membrane</keyword>
<proteinExistence type="predicted"/>
<reference evidence="5" key="1">
    <citation type="submission" date="2010-08" db="EMBL/GenBank/DDBJ databases">
        <authorList>
            <consortium name="Caenorhabditis japonica Sequencing Consortium"/>
            <person name="Wilson R.K."/>
        </authorList>
    </citation>
    <scope>NUCLEOTIDE SEQUENCE [LARGE SCALE GENOMIC DNA]</scope>
    <source>
        <strain evidence="5">DF5081</strain>
    </source>
</reference>
<feature type="transmembrane region" description="Helical" evidence="2">
    <location>
        <begin position="20"/>
        <end position="45"/>
    </location>
</feature>
<dbReference type="GO" id="GO:0005886">
    <property type="term" value="C:plasma membrane"/>
    <property type="evidence" value="ECO:0007669"/>
    <property type="project" value="TreeGrafter"/>
</dbReference>
<feature type="transmembrane region" description="Helical" evidence="2">
    <location>
        <begin position="57"/>
        <end position="81"/>
    </location>
</feature>
<feature type="transmembrane region" description="Helical" evidence="2">
    <location>
        <begin position="587"/>
        <end position="608"/>
    </location>
</feature>
<dbReference type="PANTHER" id="PTHR13167">
    <property type="entry name" value="PIEZO-TYPE MECHANOSENSITIVE ION CHANNEL COMPONENT"/>
    <property type="match status" value="1"/>
</dbReference>
<dbReference type="Proteomes" id="UP000005237">
    <property type="component" value="Unassembled WGS sequence"/>
</dbReference>
<dbReference type="PANTHER" id="PTHR13167:SF25">
    <property type="entry name" value="PIEZO-TYPE MECHANOSENSITIVE ION CHANNEL COMPONENT"/>
    <property type="match status" value="1"/>
</dbReference>
<reference evidence="4" key="2">
    <citation type="submission" date="2022-06" db="UniProtKB">
        <authorList>
            <consortium name="EnsemblMetazoa"/>
        </authorList>
    </citation>
    <scope>IDENTIFICATION</scope>
    <source>
        <strain evidence="4">DF5081</strain>
    </source>
</reference>
<feature type="transmembrane region" description="Helical" evidence="2">
    <location>
        <begin position="437"/>
        <end position="457"/>
    </location>
</feature>
<dbReference type="AlphaFoldDB" id="A0A8R1DPN1"/>
<feature type="transmembrane region" description="Helical" evidence="2">
    <location>
        <begin position="413"/>
        <end position="431"/>
    </location>
</feature>
<feature type="transmembrane region" description="Helical" evidence="2">
    <location>
        <begin position="239"/>
        <end position="258"/>
    </location>
</feature>
<feature type="transmembrane region" description="Helical" evidence="2">
    <location>
        <begin position="305"/>
        <end position="323"/>
    </location>
</feature>
<feature type="transmembrane region" description="Helical" evidence="2">
    <location>
        <begin position="506"/>
        <end position="531"/>
    </location>
</feature>